<keyword evidence="2" id="KW-1185">Reference proteome</keyword>
<protein>
    <submittedName>
        <fullName evidence="1">Uncharacterized protein</fullName>
    </submittedName>
</protein>
<organism evidence="1 2">
    <name type="scientific">Peronosclerospora sorghi</name>
    <dbReference type="NCBI Taxonomy" id="230839"/>
    <lineage>
        <taxon>Eukaryota</taxon>
        <taxon>Sar</taxon>
        <taxon>Stramenopiles</taxon>
        <taxon>Oomycota</taxon>
        <taxon>Peronosporomycetes</taxon>
        <taxon>Peronosporales</taxon>
        <taxon>Peronosporaceae</taxon>
        <taxon>Peronosclerospora</taxon>
    </lineage>
</organism>
<comment type="caution">
    <text evidence="1">The sequence shown here is derived from an EMBL/GenBank/DDBJ whole genome shotgun (WGS) entry which is preliminary data.</text>
</comment>
<reference evidence="1 2" key="1">
    <citation type="journal article" date="2022" name="bioRxiv">
        <title>The genome of the oomycete Peronosclerospora sorghi, a cosmopolitan pathogen of maize and sorghum, is inflated with dispersed pseudogenes.</title>
        <authorList>
            <person name="Fletcher K."/>
            <person name="Martin F."/>
            <person name="Isakeit T."/>
            <person name="Cavanaugh K."/>
            <person name="Magill C."/>
            <person name="Michelmore R."/>
        </authorList>
    </citation>
    <scope>NUCLEOTIDE SEQUENCE [LARGE SCALE GENOMIC DNA]</scope>
    <source>
        <strain evidence="1">P6</strain>
    </source>
</reference>
<sequence length="128" mass="14913">MKRNRRHRTFIAIDILLKKLHQALLDKSKTVEERKGAMQHAMDITRVVHRLRSQRPAWYKPRDMTATFMIEATGGSNPLKRRNRDLVTSSDETQLSGELNDSEDDETHTEFVPLMVADKVLLVDWRSN</sequence>
<proteinExistence type="predicted"/>
<evidence type="ECO:0000313" key="1">
    <source>
        <dbReference type="EMBL" id="KAI9910960.1"/>
    </source>
</evidence>
<gene>
    <name evidence="1" type="ORF">PsorP6_010562</name>
</gene>
<accession>A0ACC0VWL1</accession>
<name>A0ACC0VWL1_9STRA</name>
<dbReference type="EMBL" id="CM047585">
    <property type="protein sequence ID" value="KAI9910960.1"/>
    <property type="molecule type" value="Genomic_DNA"/>
</dbReference>
<evidence type="ECO:0000313" key="2">
    <source>
        <dbReference type="Proteomes" id="UP001163321"/>
    </source>
</evidence>
<dbReference type="Proteomes" id="UP001163321">
    <property type="component" value="Chromosome 6"/>
</dbReference>